<keyword evidence="2" id="KW-0472">Membrane</keyword>
<dbReference type="Pfam" id="PF19744">
    <property type="entry name" value="DUF6232"/>
    <property type="match status" value="1"/>
</dbReference>
<keyword evidence="2" id="KW-0812">Transmembrane</keyword>
<dbReference type="OrthoDB" id="8537346at2"/>
<organism evidence="3 4">
    <name type="scientific">Methylophilus rhizosphaerae</name>
    <dbReference type="NCBI Taxonomy" id="492660"/>
    <lineage>
        <taxon>Bacteria</taxon>
        <taxon>Pseudomonadati</taxon>
        <taxon>Pseudomonadota</taxon>
        <taxon>Betaproteobacteria</taxon>
        <taxon>Nitrosomonadales</taxon>
        <taxon>Methylophilaceae</taxon>
        <taxon>Methylophilus</taxon>
    </lineage>
</organism>
<protein>
    <recommendedName>
        <fullName evidence="5">QacE</fullName>
    </recommendedName>
</protein>
<keyword evidence="4" id="KW-1185">Reference proteome</keyword>
<evidence type="ECO:0000313" key="3">
    <source>
        <dbReference type="EMBL" id="SDK35244.1"/>
    </source>
</evidence>
<feature type="transmembrane region" description="Helical" evidence="2">
    <location>
        <begin position="44"/>
        <end position="76"/>
    </location>
</feature>
<proteinExistence type="predicted"/>
<keyword evidence="2" id="KW-1133">Transmembrane helix</keyword>
<dbReference type="Proteomes" id="UP000198629">
    <property type="component" value="Unassembled WGS sequence"/>
</dbReference>
<dbReference type="RefSeq" id="WP_091470992.1">
    <property type="nucleotide sequence ID" value="NZ_FNFX01000002.1"/>
</dbReference>
<evidence type="ECO:0000313" key="4">
    <source>
        <dbReference type="Proteomes" id="UP000198629"/>
    </source>
</evidence>
<sequence length="151" mass="16241">MDEKIFFDQVGVRVTRDSVVVKGQTYPVATITSVSFREIEPKRWLSFLCLTVGLILLLEEGTLFAVGGILSIFAIVSGLTAKLKYAVVMTTGAGEKQVITSEDSAYIQQVIHAIDAAMVNRYKSPKTSAASPAGKVAAKRKSVTHKPSAAH</sequence>
<evidence type="ECO:0008006" key="5">
    <source>
        <dbReference type="Google" id="ProtNLM"/>
    </source>
</evidence>
<evidence type="ECO:0000256" key="1">
    <source>
        <dbReference type="SAM" id="MobiDB-lite"/>
    </source>
</evidence>
<dbReference type="InterPro" id="IPR045629">
    <property type="entry name" value="DUF6232"/>
</dbReference>
<accession>A0A1G9B800</accession>
<dbReference type="AlphaFoldDB" id="A0A1G9B800"/>
<name>A0A1G9B800_9PROT</name>
<feature type="region of interest" description="Disordered" evidence="1">
    <location>
        <begin position="126"/>
        <end position="151"/>
    </location>
</feature>
<dbReference type="EMBL" id="FNFX01000002">
    <property type="protein sequence ID" value="SDK35244.1"/>
    <property type="molecule type" value="Genomic_DNA"/>
</dbReference>
<evidence type="ECO:0000256" key="2">
    <source>
        <dbReference type="SAM" id="Phobius"/>
    </source>
</evidence>
<gene>
    <name evidence="3" type="ORF">SAMN05192566_1018</name>
</gene>
<reference evidence="4" key="1">
    <citation type="submission" date="2016-10" db="EMBL/GenBank/DDBJ databases">
        <authorList>
            <person name="Varghese N."/>
            <person name="Submissions S."/>
        </authorList>
    </citation>
    <scope>NUCLEOTIDE SEQUENCE [LARGE SCALE GENOMIC DNA]</scope>
    <source>
        <strain evidence="4">CBMB127</strain>
    </source>
</reference>